<sequence>MADVEEPVPVFTSLQGVYGKGDTLYEAQSRYQRLKTKFFETYGHIPDLYARAPGRVNLIGEHIDYEGYSVLPMALLHDTIVAIRKQDANNNHQTVRVVNIDNHKFPGFVFPAEPLQEVDRSKHQWANYVLCAYKGVFDHVKAKGLEIKTPYSGYDILVDGIVPMGAGVSSSSAIVCASAIAIMAAEGLNFSKREVAEFTCICERHIGTQSGGMDQAISLMAKKGVAKLIDFNPIRATDVVLPRKGAFVIANSLTVSTKAVSAASEYNYRVVECRLAAMVLAVRLGMALEGVQNVNTLSDIEGLCIAFADARGESSPLLAVETHLHEKPYTAHEIEDVIQRAKHVFSEAQRVYQFREAVLSSEADDVKLRRLGNLMNESHTSCSKLYDCSCPELEELVKVCRANGALGARLTGAGWGGCVVSLVEEGSVSSFLESLKKEFFRSRIDSGRIKEEDLDTYAFASKPSGGAAILNL</sequence>
<dbReference type="InterPro" id="IPR000705">
    <property type="entry name" value="Galactokinase"/>
</dbReference>
<evidence type="ECO:0000256" key="3">
    <source>
        <dbReference type="ARBA" id="ARBA00022840"/>
    </source>
</evidence>
<evidence type="ECO:0000259" key="4">
    <source>
        <dbReference type="Pfam" id="PF00288"/>
    </source>
</evidence>
<dbReference type="Proteomes" id="UP001633002">
    <property type="component" value="Unassembled WGS sequence"/>
</dbReference>
<dbReference type="Gene3D" id="3.30.230.10">
    <property type="match status" value="1"/>
</dbReference>
<dbReference type="PRINTS" id="PR00473">
    <property type="entry name" value="GALCTOKINASE"/>
</dbReference>
<dbReference type="Pfam" id="PF00288">
    <property type="entry name" value="GHMP_kinases_N"/>
    <property type="match status" value="1"/>
</dbReference>
<dbReference type="Pfam" id="PF08544">
    <property type="entry name" value="GHMP_kinases_C"/>
    <property type="match status" value="1"/>
</dbReference>
<dbReference type="InterPro" id="IPR020568">
    <property type="entry name" value="Ribosomal_Su5_D2-typ_SF"/>
</dbReference>
<feature type="domain" description="GHMP kinase N-terminal" evidence="4">
    <location>
        <begin position="127"/>
        <end position="221"/>
    </location>
</feature>
<dbReference type="InterPro" id="IPR006206">
    <property type="entry name" value="Mevalonate/galactokinase"/>
</dbReference>
<dbReference type="PRINTS" id="PR00959">
    <property type="entry name" value="MEVGALKINASE"/>
</dbReference>
<evidence type="ECO:0000256" key="2">
    <source>
        <dbReference type="ARBA" id="ARBA00022741"/>
    </source>
</evidence>
<dbReference type="PIRSF" id="PIRSF000530">
    <property type="entry name" value="Galactokinase"/>
    <property type="match status" value="1"/>
</dbReference>
<feature type="domain" description="Galactokinase N-terminal" evidence="6">
    <location>
        <begin position="37"/>
        <end position="85"/>
    </location>
</feature>
<keyword evidence="3" id="KW-0067">ATP-binding</keyword>
<proteinExistence type="inferred from homology"/>
<keyword evidence="8" id="KW-1185">Reference proteome</keyword>
<dbReference type="EMBL" id="JBJQOH010000006">
    <property type="protein sequence ID" value="KAL3682927.1"/>
    <property type="molecule type" value="Genomic_DNA"/>
</dbReference>
<dbReference type="NCBIfam" id="TIGR00131">
    <property type="entry name" value="gal_kin"/>
    <property type="match status" value="1"/>
</dbReference>
<evidence type="ECO:0000313" key="8">
    <source>
        <dbReference type="Proteomes" id="UP001633002"/>
    </source>
</evidence>
<dbReference type="Gene3D" id="3.30.70.890">
    <property type="entry name" value="GHMP kinase, C-terminal domain"/>
    <property type="match status" value="1"/>
</dbReference>
<evidence type="ECO:0000256" key="1">
    <source>
        <dbReference type="ARBA" id="ARBA00006566"/>
    </source>
</evidence>
<dbReference type="InterPro" id="IPR014721">
    <property type="entry name" value="Ribsml_uS5_D2-typ_fold_subgr"/>
</dbReference>
<dbReference type="InterPro" id="IPR019539">
    <property type="entry name" value="GalKase_N"/>
</dbReference>
<dbReference type="PANTHER" id="PTHR10457:SF7">
    <property type="entry name" value="GALACTOKINASE-RELATED"/>
    <property type="match status" value="1"/>
</dbReference>
<dbReference type="SUPFAM" id="SSF55060">
    <property type="entry name" value="GHMP Kinase, C-terminal domain"/>
    <property type="match status" value="1"/>
</dbReference>
<dbReference type="InterPro" id="IPR006204">
    <property type="entry name" value="GHMP_kinase_N_dom"/>
</dbReference>
<feature type="domain" description="GHMP kinase C-terminal" evidence="5">
    <location>
        <begin position="368"/>
        <end position="439"/>
    </location>
</feature>
<dbReference type="Pfam" id="PF10509">
    <property type="entry name" value="GalKase_gal_bdg"/>
    <property type="match status" value="1"/>
</dbReference>
<accession>A0ABD3GXQ5</accession>
<dbReference type="PANTHER" id="PTHR10457">
    <property type="entry name" value="MEVALONATE KINASE/GALACTOKINASE"/>
    <property type="match status" value="1"/>
</dbReference>
<dbReference type="InterPro" id="IPR019741">
    <property type="entry name" value="Galactokinase_CS"/>
</dbReference>
<dbReference type="InterPro" id="IPR013750">
    <property type="entry name" value="GHMP_kinase_C_dom"/>
</dbReference>
<comment type="caution">
    <text evidence="7">The sequence shown here is derived from an EMBL/GenBank/DDBJ whole genome shotgun (WGS) entry which is preliminary data.</text>
</comment>
<gene>
    <name evidence="7" type="ORF">R1sor_000949</name>
</gene>
<comment type="similarity">
    <text evidence="1">Belongs to the GHMP kinase family. GalK subfamily.</text>
</comment>
<evidence type="ECO:0000259" key="5">
    <source>
        <dbReference type="Pfam" id="PF08544"/>
    </source>
</evidence>
<dbReference type="PROSITE" id="PS00106">
    <property type="entry name" value="GALACTOKINASE"/>
    <property type="match status" value="1"/>
</dbReference>
<dbReference type="GO" id="GO:0005975">
    <property type="term" value="P:carbohydrate metabolic process"/>
    <property type="evidence" value="ECO:0007669"/>
    <property type="project" value="UniProtKB-ARBA"/>
</dbReference>
<dbReference type="InterPro" id="IPR036554">
    <property type="entry name" value="GHMP_kinase_C_sf"/>
</dbReference>
<evidence type="ECO:0008006" key="9">
    <source>
        <dbReference type="Google" id="ProtNLM"/>
    </source>
</evidence>
<protein>
    <recommendedName>
        <fullName evidence="9">Galactokinase</fullName>
    </recommendedName>
</protein>
<name>A0ABD3GXQ5_9MARC</name>
<reference evidence="7 8" key="1">
    <citation type="submission" date="2024-09" db="EMBL/GenBank/DDBJ databases">
        <title>Chromosome-scale assembly of Riccia sorocarpa.</title>
        <authorList>
            <person name="Paukszto L."/>
        </authorList>
    </citation>
    <scope>NUCLEOTIDE SEQUENCE [LARGE SCALE GENOMIC DNA]</scope>
    <source>
        <strain evidence="7">LP-2024</strain>
        <tissue evidence="7">Aerial parts of the thallus</tissue>
    </source>
</reference>
<dbReference type="SUPFAM" id="SSF54211">
    <property type="entry name" value="Ribosomal protein S5 domain 2-like"/>
    <property type="match status" value="1"/>
</dbReference>
<dbReference type="GO" id="GO:0005524">
    <property type="term" value="F:ATP binding"/>
    <property type="evidence" value="ECO:0007669"/>
    <property type="project" value="UniProtKB-KW"/>
</dbReference>
<organism evidence="7 8">
    <name type="scientific">Riccia sorocarpa</name>
    <dbReference type="NCBI Taxonomy" id="122646"/>
    <lineage>
        <taxon>Eukaryota</taxon>
        <taxon>Viridiplantae</taxon>
        <taxon>Streptophyta</taxon>
        <taxon>Embryophyta</taxon>
        <taxon>Marchantiophyta</taxon>
        <taxon>Marchantiopsida</taxon>
        <taxon>Marchantiidae</taxon>
        <taxon>Marchantiales</taxon>
        <taxon>Ricciaceae</taxon>
        <taxon>Riccia</taxon>
    </lineage>
</organism>
<dbReference type="AlphaFoldDB" id="A0ABD3GXQ5"/>
<evidence type="ECO:0000313" key="7">
    <source>
        <dbReference type="EMBL" id="KAL3682927.1"/>
    </source>
</evidence>
<evidence type="ECO:0000259" key="6">
    <source>
        <dbReference type="Pfam" id="PF10509"/>
    </source>
</evidence>
<keyword evidence="2" id="KW-0547">Nucleotide-binding</keyword>